<dbReference type="InterPro" id="IPR035895">
    <property type="entry name" value="HPr-like_sf"/>
</dbReference>
<gene>
    <name evidence="19" type="ORF">D779_2593</name>
</gene>
<dbReference type="PROSITE" id="PS51096">
    <property type="entry name" value="PTS_EIIA_TYPE_4"/>
    <property type="match status" value="1"/>
</dbReference>
<dbReference type="Pfam" id="PF05524">
    <property type="entry name" value="PEP-utilisers_N"/>
    <property type="match status" value="1"/>
</dbReference>
<evidence type="ECO:0000256" key="8">
    <source>
        <dbReference type="ARBA" id="ARBA00022490"/>
    </source>
</evidence>
<keyword evidence="13" id="KW-0418">Kinase</keyword>
<dbReference type="NCBIfam" id="TIGR02364">
    <property type="entry name" value="dha_pts"/>
    <property type="match status" value="1"/>
</dbReference>
<dbReference type="GO" id="GO:0009401">
    <property type="term" value="P:phosphoenolpyruvate-dependent sugar phosphotransferase system"/>
    <property type="evidence" value="ECO:0007669"/>
    <property type="project" value="UniProtKB-KW"/>
</dbReference>
<evidence type="ECO:0000256" key="3">
    <source>
        <dbReference type="ARBA" id="ARBA00001946"/>
    </source>
</evidence>
<proteinExistence type="inferred from homology"/>
<name>W9VEI3_9GAMM</name>
<comment type="cofactor">
    <cofactor evidence="3">
        <name>Mg(2+)</name>
        <dbReference type="ChEBI" id="CHEBI:18420"/>
    </cofactor>
</comment>
<dbReference type="PROSITE" id="PS51350">
    <property type="entry name" value="PTS_HPR_DOM"/>
    <property type="match status" value="1"/>
</dbReference>
<dbReference type="InterPro" id="IPR036662">
    <property type="entry name" value="PTS_EIIA_man-typ_sf"/>
</dbReference>
<dbReference type="Pfam" id="PF02896">
    <property type="entry name" value="PEP-utilizers_C"/>
    <property type="match status" value="1"/>
</dbReference>
<evidence type="ECO:0000256" key="6">
    <source>
        <dbReference type="ARBA" id="ARBA00007837"/>
    </source>
</evidence>
<dbReference type="PANTHER" id="PTHR46244">
    <property type="entry name" value="PHOSPHOENOLPYRUVATE-PROTEIN PHOSPHOTRANSFERASE"/>
    <property type="match status" value="1"/>
</dbReference>
<dbReference type="SUPFAM" id="SSF51621">
    <property type="entry name" value="Phosphoenolpyruvate/pyruvate domain"/>
    <property type="match status" value="1"/>
</dbReference>
<dbReference type="GO" id="GO:0046872">
    <property type="term" value="F:metal ion binding"/>
    <property type="evidence" value="ECO:0007669"/>
    <property type="project" value="UniProtKB-KW"/>
</dbReference>
<dbReference type="PROSITE" id="PS00369">
    <property type="entry name" value="PTS_HPR_HIS"/>
    <property type="match status" value="1"/>
</dbReference>
<evidence type="ECO:0000256" key="15">
    <source>
        <dbReference type="ARBA" id="ARBA00046577"/>
    </source>
</evidence>
<organism evidence="19 20">
    <name type="scientific">Imhoffiella purpurea</name>
    <dbReference type="NCBI Taxonomy" id="1249627"/>
    <lineage>
        <taxon>Bacteria</taxon>
        <taxon>Pseudomonadati</taxon>
        <taxon>Pseudomonadota</taxon>
        <taxon>Gammaproteobacteria</taxon>
        <taxon>Chromatiales</taxon>
        <taxon>Chromatiaceae</taxon>
        <taxon>Imhoffiella</taxon>
    </lineage>
</organism>
<dbReference type="InterPro" id="IPR004701">
    <property type="entry name" value="PTS_EIIA_man-typ"/>
</dbReference>
<dbReference type="InterPro" id="IPR023151">
    <property type="entry name" value="PEP_util_CS"/>
</dbReference>
<dbReference type="Pfam" id="PF03610">
    <property type="entry name" value="EIIA-man"/>
    <property type="match status" value="1"/>
</dbReference>
<keyword evidence="14" id="KW-0460">Magnesium</keyword>
<dbReference type="NCBIfam" id="TIGR01417">
    <property type="entry name" value="PTS_I_fam"/>
    <property type="match status" value="1"/>
</dbReference>
<evidence type="ECO:0000256" key="7">
    <source>
        <dbReference type="ARBA" id="ARBA00022448"/>
    </source>
</evidence>
<evidence type="ECO:0000256" key="4">
    <source>
        <dbReference type="ARBA" id="ARBA00002788"/>
    </source>
</evidence>
<keyword evidence="11" id="KW-0598">Phosphotransferase system</keyword>
<dbReference type="OrthoDB" id="9765468at2"/>
<comment type="function">
    <text evidence="4">Component of the dihydroxyacetone kinase complex, which is responsible for the phosphoenolpyruvate (PEP)-dependent phosphorylation of dihydroxyacetone. DhaM serves as the phosphoryl donor. Is phosphorylated by phosphoenolpyruvate in an EI- and HPr-dependent reaction, and a phosphorelay system on histidine residues finally leads to phosphoryl transfer to DhaL and dihydroxyacetone.</text>
</comment>
<dbReference type="SUPFAM" id="SSF47831">
    <property type="entry name" value="Enzyme I of the PEP:sugar phosphotransferase system HPr-binding (sub)domain"/>
    <property type="match status" value="1"/>
</dbReference>
<dbReference type="InterPro" id="IPR008279">
    <property type="entry name" value="PEP-util_enz_mobile_dom"/>
</dbReference>
<accession>W9VEI3</accession>
<dbReference type="Gene3D" id="3.40.50.510">
    <property type="entry name" value="Phosphotransferase system, mannose-type IIA component"/>
    <property type="match status" value="1"/>
</dbReference>
<comment type="caution">
    <text evidence="19">The sequence shown here is derived from an EMBL/GenBank/DDBJ whole genome shotgun (WGS) entry which is preliminary data.</text>
</comment>
<evidence type="ECO:0000256" key="9">
    <source>
        <dbReference type="ARBA" id="ARBA00022597"/>
    </source>
</evidence>
<dbReference type="InterPro" id="IPR000121">
    <property type="entry name" value="PEP_util_C"/>
</dbReference>
<dbReference type="InterPro" id="IPR050499">
    <property type="entry name" value="PEP-utilizing_PTS_enzyme"/>
</dbReference>
<dbReference type="GO" id="GO:0047324">
    <property type="term" value="F:phosphoenolpyruvate-glycerone phosphotransferase activity"/>
    <property type="evidence" value="ECO:0007669"/>
    <property type="project" value="UniProtKB-EC"/>
</dbReference>
<dbReference type="PROSITE" id="PS00742">
    <property type="entry name" value="PEP_ENZYMES_2"/>
    <property type="match status" value="1"/>
</dbReference>
<dbReference type="SUPFAM" id="SSF55594">
    <property type="entry name" value="HPr-like"/>
    <property type="match status" value="1"/>
</dbReference>
<dbReference type="GO" id="GO:0005737">
    <property type="term" value="C:cytoplasm"/>
    <property type="evidence" value="ECO:0007669"/>
    <property type="project" value="UniProtKB-SubCell"/>
</dbReference>
<evidence type="ECO:0000256" key="16">
    <source>
        <dbReference type="SAM" id="MobiDB-lite"/>
    </source>
</evidence>
<evidence type="ECO:0000256" key="13">
    <source>
        <dbReference type="ARBA" id="ARBA00022777"/>
    </source>
</evidence>
<dbReference type="NCBIfam" id="TIGR01003">
    <property type="entry name" value="PTS_HPr_family"/>
    <property type="match status" value="1"/>
</dbReference>
<feature type="region of interest" description="Disordered" evidence="16">
    <location>
        <begin position="239"/>
        <end position="267"/>
    </location>
</feature>
<dbReference type="PRINTS" id="PR01736">
    <property type="entry name" value="PHPHTRNFRASE"/>
</dbReference>
<dbReference type="PATRIC" id="fig|1249627.3.peg.2758"/>
<feature type="domain" description="PTS EIIA type-4" evidence="17">
    <location>
        <begin position="1"/>
        <end position="152"/>
    </location>
</feature>
<dbReference type="SUPFAM" id="SSF53062">
    <property type="entry name" value="PTS system fructose IIA component-like"/>
    <property type="match status" value="1"/>
</dbReference>
<dbReference type="PANTHER" id="PTHR46244:SF6">
    <property type="entry name" value="PHOSPHOENOLPYRUVATE-PROTEIN PHOSPHOTRANSFERASE"/>
    <property type="match status" value="1"/>
</dbReference>
<dbReference type="Gene3D" id="3.30.1340.10">
    <property type="entry name" value="HPr-like"/>
    <property type="match status" value="1"/>
</dbReference>
<comment type="subcellular location">
    <subcellularLocation>
        <location evidence="5">Cytoplasm</location>
    </subcellularLocation>
</comment>
<keyword evidence="19" id="KW-0670">Pyruvate</keyword>
<keyword evidence="10 19" id="KW-0808">Transferase</keyword>
<dbReference type="InterPro" id="IPR040442">
    <property type="entry name" value="Pyrv_kinase-like_dom_sf"/>
</dbReference>
<evidence type="ECO:0000256" key="5">
    <source>
        <dbReference type="ARBA" id="ARBA00004496"/>
    </source>
</evidence>
<comment type="similarity">
    <text evidence="6">Belongs to the PEP-utilizing enzyme family.</text>
</comment>
<dbReference type="Pfam" id="PF00391">
    <property type="entry name" value="PEP-utilizers"/>
    <property type="match status" value="1"/>
</dbReference>
<dbReference type="GO" id="GO:0008965">
    <property type="term" value="F:phosphoenolpyruvate-protein phosphotransferase activity"/>
    <property type="evidence" value="ECO:0007669"/>
    <property type="project" value="UniProtKB-EC"/>
</dbReference>
<evidence type="ECO:0000256" key="2">
    <source>
        <dbReference type="ARBA" id="ARBA00001113"/>
    </source>
</evidence>
<dbReference type="GO" id="GO:0016020">
    <property type="term" value="C:membrane"/>
    <property type="evidence" value="ECO:0007669"/>
    <property type="project" value="InterPro"/>
</dbReference>
<dbReference type="InterPro" id="IPR036618">
    <property type="entry name" value="PtsI_HPr-bd_sf"/>
</dbReference>
<comment type="catalytic activity">
    <reaction evidence="2">
        <text>dihydroxyacetone + phosphoenolpyruvate = dihydroxyacetone phosphate + pyruvate</text>
        <dbReference type="Rhea" id="RHEA:18381"/>
        <dbReference type="ChEBI" id="CHEBI:15361"/>
        <dbReference type="ChEBI" id="CHEBI:16016"/>
        <dbReference type="ChEBI" id="CHEBI:57642"/>
        <dbReference type="ChEBI" id="CHEBI:58702"/>
        <dbReference type="EC" id="2.7.1.121"/>
    </reaction>
</comment>
<dbReference type="Gene3D" id="1.10.274.10">
    <property type="entry name" value="PtsI, HPr-binding domain"/>
    <property type="match status" value="1"/>
</dbReference>
<dbReference type="InterPro" id="IPR012844">
    <property type="entry name" value="DhaM_N"/>
</dbReference>
<dbReference type="InterPro" id="IPR008731">
    <property type="entry name" value="PTS_EIN"/>
</dbReference>
<keyword evidence="12" id="KW-0479">Metal-binding</keyword>
<dbReference type="AlphaFoldDB" id="W9VEI3"/>
<dbReference type="STRING" id="1249627.D779_2593"/>
<keyword evidence="8" id="KW-0963">Cytoplasm</keyword>
<dbReference type="PRINTS" id="PR00107">
    <property type="entry name" value="PHOSPHOCPHPR"/>
</dbReference>
<comment type="subunit">
    <text evidence="15">Homodimer. The dihydroxyacetone kinase complex is composed of a homodimer of DhaM, a homodimer of DhaK and the subunit DhaL.</text>
</comment>
<evidence type="ECO:0000259" key="17">
    <source>
        <dbReference type="PROSITE" id="PS51096"/>
    </source>
</evidence>
<dbReference type="eggNOG" id="COG1080">
    <property type="taxonomic scope" value="Bacteria"/>
</dbReference>
<dbReference type="RefSeq" id="WP_043754814.1">
    <property type="nucleotide sequence ID" value="NZ_AONC01000040.1"/>
</dbReference>
<evidence type="ECO:0000256" key="14">
    <source>
        <dbReference type="ARBA" id="ARBA00022842"/>
    </source>
</evidence>
<dbReference type="InterPro" id="IPR036637">
    <property type="entry name" value="Phosphohistidine_dom_sf"/>
</dbReference>
<dbReference type="Proteomes" id="UP000019460">
    <property type="component" value="Unassembled WGS sequence"/>
</dbReference>
<comment type="catalytic activity">
    <reaction evidence="1">
        <text>L-histidyl-[protein] + phosphoenolpyruvate = N(pros)-phospho-L-histidyl-[protein] + pyruvate</text>
        <dbReference type="Rhea" id="RHEA:23880"/>
        <dbReference type="Rhea" id="RHEA-COMP:9745"/>
        <dbReference type="Rhea" id="RHEA-COMP:9746"/>
        <dbReference type="ChEBI" id="CHEBI:15361"/>
        <dbReference type="ChEBI" id="CHEBI:29979"/>
        <dbReference type="ChEBI" id="CHEBI:58702"/>
        <dbReference type="ChEBI" id="CHEBI:64837"/>
        <dbReference type="EC" id="2.7.3.9"/>
    </reaction>
</comment>
<dbReference type="InterPro" id="IPR006318">
    <property type="entry name" value="PTS_EI-like"/>
</dbReference>
<evidence type="ECO:0000313" key="19">
    <source>
        <dbReference type="EMBL" id="EXJ14452.1"/>
    </source>
</evidence>
<evidence type="ECO:0000256" key="1">
    <source>
        <dbReference type="ARBA" id="ARBA00000683"/>
    </source>
</evidence>
<sequence length="835" mass="89026">MIALVIVSHSRQLAEGLKRLAGSMCRESVPILAAGGMDEPDDPLGTDALRIQQAILEALDAEDPPEAVLLFADLGSARLNAEMAIDLLDEDQRGRVHFCEAPLVEGVLAAAVQSAAGASLEAVTTEARNAYRPPGAANGEMARGSSHGSQAVVREYMVANPLGLHARPAAMLVTALNRHRSDVRIRNASRDSGFVDGKSINQVVTLEILQGERMCVSAEGPDADAVQSAVAELVAEGLGEGTPGTAVPAGSSGPEVRPEPVESGPRLTGIPVAPGLAVGEALRFRTQLPPAETHRVADPESEIRRLDSALERVGRTLDRLASDSRASAGEGAARMFEAQRLHLEDPAILDAVRRLILERAVDADSAWSETVDAMAERYRRLRDPLLRARGEDLIDVGERVRLALAGAESGPPSPERPAILCLDRLRPSDIPALDPNKVLGLCVQTGSRTSHAGILAGGLGIPVVFGLGAGLGKVADGREILVDGDSGAVDLAPDAETIAAARERRTFRLERAAQAAAIRHRPAVTRDGQRRCVAANMQGLQDLDAILDSGAEEVGLFRTEFLFMNRAEPPDEAEQFALYRQAVERLDGRSLTIRTLDVGADKPVPYLGRPAETNPSLGWRGLRYCLDSPDLFQTQLRAVLRASALGPVRLMFPMVSTLDEMLAARKALDAARRGLDEAGIAYDPKLPVGLMIEVPSAVEIAEHLARHADFFSIGTNDLTQYLLACDRDNPRVQHLLDPLHPAVLRAIDRTVGAARRAGIRVAVCGGMAGDPRALPVLIGLGVEELSLSPSRIPELKLDLAQFDTGRCENLAQGLLSLATSAEVRKEIEAFLAARS</sequence>
<evidence type="ECO:0000256" key="11">
    <source>
        <dbReference type="ARBA" id="ARBA00022683"/>
    </source>
</evidence>
<dbReference type="Pfam" id="PF00381">
    <property type="entry name" value="PTS-HPr"/>
    <property type="match status" value="1"/>
</dbReference>
<dbReference type="InterPro" id="IPR001020">
    <property type="entry name" value="PTS_HPr_His_P_site"/>
</dbReference>
<dbReference type="SUPFAM" id="SSF52009">
    <property type="entry name" value="Phosphohistidine domain"/>
    <property type="match status" value="1"/>
</dbReference>
<keyword evidence="9" id="KW-0762">Sugar transport</keyword>
<keyword evidence="7" id="KW-0813">Transport</keyword>
<protein>
    <submittedName>
        <fullName evidence="19">Phosphoenolpyruvate-protein phosphotransferase of PTS system</fullName>
    </submittedName>
</protein>
<keyword evidence="20" id="KW-1185">Reference proteome</keyword>
<dbReference type="CDD" id="cd00367">
    <property type="entry name" value="PTS-HPr_like"/>
    <property type="match status" value="1"/>
</dbReference>
<dbReference type="Gene3D" id="3.50.30.10">
    <property type="entry name" value="Phosphohistidine domain"/>
    <property type="match status" value="1"/>
</dbReference>
<evidence type="ECO:0000259" key="18">
    <source>
        <dbReference type="PROSITE" id="PS51350"/>
    </source>
</evidence>
<dbReference type="InterPro" id="IPR015813">
    <property type="entry name" value="Pyrv/PenolPyrv_kinase-like_dom"/>
</dbReference>
<feature type="domain" description="HPr" evidence="18">
    <location>
        <begin position="151"/>
        <end position="241"/>
    </location>
</feature>
<evidence type="ECO:0000256" key="12">
    <source>
        <dbReference type="ARBA" id="ARBA00022723"/>
    </source>
</evidence>
<dbReference type="Gene3D" id="3.20.20.60">
    <property type="entry name" value="Phosphoenolpyruvate-binding domains"/>
    <property type="match status" value="1"/>
</dbReference>
<evidence type="ECO:0000313" key="20">
    <source>
        <dbReference type="Proteomes" id="UP000019460"/>
    </source>
</evidence>
<reference evidence="19 20" key="1">
    <citation type="submission" date="2012-11" db="EMBL/GenBank/DDBJ databases">
        <title>Genome assembly of Thiorhodococcus sp. AK35.</title>
        <authorList>
            <person name="Nupur N."/>
            <person name="Khatri I."/>
            <person name="Subramanian S."/>
            <person name="Pinnaka A."/>
        </authorList>
    </citation>
    <scope>NUCLEOTIDE SEQUENCE [LARGE SCALE GENOMIC DNA]</scope>
    <source>
        <strain evidence="19 20">AK35</strain>
    </source>
</reference>
<dbReference type="EMBL" id="AONC01000040">
    <property type="protein sequence ID" value="EXJ14452.1"/>
    <property type="molecule type" value="Genomic_DNA"/>
</dbReference>
<dbReference type="InterPro" id="IPR000032">
    <property type="entry name" value="HPr-like"/>
</dbReference>
<evidence type="ECO:0000256" key="10">
    <source>
        <dbReference type="ARBA" id="ARBA00022679"/>
    </source>
</evidence>